<sequence>MHFDGYGAFAKHLRKVASKVEAAQRRGLRQGAAMMAATAKGMHGEYQPSDRVSNAWAPLAPRTVAERTRRGFSPDEPLLRTGALRDSIGFSVQGDEALVGSTSPLAVHHEKGTARIPPRPVFSKTAVIHGRGAARLVGAHVAATMASMPVDALLKKKP</sequence>
<dbReference type="InterPro" id="IPR006522">
    <property type="entry name" value="Phage_virion_morphogenesis"/>
</dbReference>
<name>A0A2C7A5Q1_9PROT</name>
<reference evidence="1 2" key="1">
    <citation type="submission" date="2017-10" db="EMBL/GenBank/DDBJ databases">
        <authorList>
            <person name="Banno H."/>
            <person name="Chua N.-H."/>
        </authorList>
    </citation>
    <scope>NUCLEOTIDE SEQUENCE [LARGE SCALE GENOMIC DNA]</scope>
    <source>
        <strain evidence="1 2">YW11</strain>
    </source>
</reference>
<accession>A0A2C7A5Q1</accession>
<organism evidence="1 2">
    <name type="scientific">Teichococcus rhizosphaerae</name>
    <dbReference type="NCBI Taxonomy" id="1335062"/>
    <lineage>
        <taxon>Bacteria</taxon>
        <taxon>Pseudomonadati</taxon>
        <taxon>Pseudomonadota</taxon>
        <taxon>Alphaproteobacteria</taxon>
        <taxon>Acetobacterales</taxon>
        <taxon>Roseomonadaceae</taxon>
        <taxon>Roseomonas</taxon>
    </lineage>
</organism>
<protein>
    <recommendedName>
        <fullName evidence="3">Phage virion morphogenesis protein</fullName>
    </recommendedName>
</protein>
<dbReference type="EMBL" id="PDNU01000086">
    <property type="protein sequence ID" value="PHK92923.1"/>
    <property type="molecule type" value="Genomic_DNA"/>
</dbReference>
<dbReference type="AlphaFoldDB" id="A0A2C7A5Q1"/>
<proteinExistence type="predicted"/>
<evidence type="ECO:0008006" key="3">
    <source>
        <dbReference type="Google" id="ProtNLM"/>
    </source>
</evidence>
<keyword evidence="2" id="KW-1185">Reference proteome</keyword>
<dbReference type="Proteomes" id="UP000223527">
    <property type="component" value="Unassembled WGS sequence"/>
</dbReference>
<dbReference type="Pfam" id="PF05069">
    <property type="entry name" value="Phage_tail_S"/>
    <property type="match status" value="1"/>
</dbReference>
<evidence type="ECO:0000313" key="2">
    <source>
        <dbReference type="Proteomes" id="UP000223527"/>
    </source>
</evidence>
<gene>
    <name evidence="1" type="ORF">CR162_21365</name>
</gene>
<evidence type="ECO:0000313" key="1">
    <source>
        <dbReference type="EMBL" id="PHK92923.1"/>
    </source>
</evidence>
<comment type="caution">
    <text evidence="1">The sequence shown here is derived from an EMBL/GenBank/DDBJ whole genome shotgun (WGS) entry which is preliminary data.</text>
</comment>